<name>A0A9P7SP31_9HYPO</name>
<accession>A0A9P7SP31</accession>
<comment type="caution">
    <text evidence="1">The sequence shown here is derived from an EMBL/GenBank/DDBJ whole genome shotgun (WGS) entry which is preliminary data.</text>
</comment>
<dbReference type="AlphaFoldDB" id="A0A9P7SP31"/>
<reference evidence="1" key="1">
    <citation type="journal article" date="2020" name="bioRxiv">
        <title>Whole genome comparisons of ergot fungi reveals the divergence and evolution of species within the genus Claviceps are the result of varying mechanisms driving genome evolution and host range expansion.</title>
        <authorList>
            <person name="Wyka S.A."/>
            <person name="Mondo S.J."/>
            <person name="Liu M."/>
            <person name="Dettman J."/>
            <person name="Nalam V."/>
            <person name="Broders K.D."/>
        </authorList>
    </citation>
    <scope>NUCLEOTIDE SEQUENCE</scope>
    <source>
        <strain evidence="1">CCC 1102</strain>
    </source>
</reference>
<evidence type="ECO:0000313" key="1">
    <source>
        <dbReference type="EMBL" id="KAG5970044.1"/>
    </source>
</evidence>
<organism evidence="1 2">
    <name type="scientific">Claviceps arundinis</name>
    <dbReference type="NCBI Taxonomy" id="1623583"/>
    <lineage>
        <taxon>Eukaryota</taxon>
        <taxon>Fungi</taxon>
        <taxon>Dikarya</taxon>
        <taxon>Ascomycota</taxon>
        <taxon>Pezizomycotina</taxon>
        <taxon>Sordariomycetes</taxon>
        <taxon>Hypocreomycetidae</taxon>
        <taxon>Hypocreales</taxon>
        <taxon>Clavicipitaceae</taxon>
        <taxon>Claviceps</taxon>
    </lineage>
</organism>
<dbReference type="Proteomes" id="UP000784919">
    <property type="component" value="Unassembled WGS sequence"/>
</dbReference>
<dbReference type="EMBL" id="SRPS01000085">
    <property type="protein sequence ID" value="KAG5970044.1"/>
    <property type="molecule type" value="Genomic_DNA"/>
</dbReference>
<protein>
    <submittedName>
        <fullName evidence="1">Uncharacterized protein</fullName>
    </submittedName>
</protein>
<dbReference type="OrthoDB" id="10279054at2759"/>
<proteinExistence type="predicted"/>
<dbReference type="Gene3D" id="1.20.5.340">
    <property type="match status" value="1"/>
</dbReference>
<sequence length="152" mass="17350">MNSISTPTKTAQTSASAEVERRLIDYLTDQLQKPNNLPAAQYGAQWAQLHTRLDVCENRLTNVQDTVRVIQSEVKSLRHDVASIRSHVLNIQQGMIRIQGNIIGMRKDIRVIGDNICRRVDSLCDKILNDRNPRLKKSRQDQAKFNIKSRTS</sequence>
<gene>
    <name evidence="1" type="ORF">E4U56_007979</name>
</gene>
<evidence type="ECO:0000313" key="2">
    <source>
        <dbReference type="Proteomes" id="UP000784919"/>
    </source>
</evidence>